<dbReference type="KEGG" id="jag:GJA_2105"/>
<organism evidence="1 2">
    <name type="scientific">Janthinobacterium agaricidamnosum NBRC 102515 = DSM 9628</name>
    <dbReference type="NCBI Taxonomy" id="1349767"/>
    <lineage>
        <taxon>Bacteria</taxon>
        <taxon>Pseudomonadati</taxon>
        <taxon>Pseudomonadota</taxon>
        <taxon>Betaproteobacteria</taxon>
        <taxon>Burkholderiales</taxon>
        <taxon>Oxalobacteraceae</taxon>
        <taxon>Janthinobacterium</taxon>
    </lineage>
</organism>
<keyword evidence="2" id="KW-1185">Reference proteome</keyword>
<dbReference type="PATRIC" id="fig|1349767.4.peg.3867"/>
<dbReference type="eggNOG" id="ENOG502Z8MQ">
    <property type="taxonomic scope" value="Bacteria"/>
</dbReference>
<dbReference type="AlphaFoldDB" id="W0V543"/>
<evidence type="ECO:0000313" key="1">
    <source>
        <dbReference type="EMBL" id="CDG82740.1"/>
    </source>
</evidence>
<dbReference type="EMBL" id="HG322949">
    <property type="protein sequence ID" value="CDG82740.1"/>
    <property type="molecule type" value="Genomic_DNA"/>
</dbReference>
<sequence>MFPLFHQQLFYVTSDQLCAYDWRHGKLSPGQQFAANADGLDQFAAYLESRSTVPAYLLTDLIEEDFQRQLLPHVGGKAGRELITRRLTQLYRDTPFRMASILGRDTAGRRDNQVLFNALTNPSLLQPWLEALEYLKIPLAGLYSSSLLGAALVGRLKLRQEHLLLITQQSGGLRQSYFEQGKLRFSRLTPAIDRDGLSVNVATETEKTRQFLTSTRLLERGDVLHTAILAPGPHIAALQALCRDGVELAYQFIDMAVASKRLGLHNAPLLADPLLLSLLGKKQPASHYPLGPRARFYQLWRARLGLYASTALAATVGVLWLAWNIWSIVLVSNDGSRLQAEAASYDQRYQAIMSSLPPVLAKAGDMKSAVSLERLISSQAPGPQAMLVMVSQALEQSPAINLIQLHWQAELPFLKVKGEALPLALAGMPLGPPQSLRLEAEVNLPQNDYRSALGNINQFTQQLARLPAMRVEIVDMPLDLRPAATLSGKTAATADHRQARFILKLVWRP</sequence>
<reference evidence="1 2" key="1">
    <citation type="journal article" date="2015" name="Genome Announc.">
        <title>Genome Sequence of Mushroom Soft-Rot Pathogen Janthinobacterium agaricidamnosum.</title>
        <authorList>
            <person name="Graupner K."/>
            <person name="Lackner G."/>
            <person name="Hertweck C."/>
        </authorList>
    </citation>
    <scope>NUCLEOTIDE SEQUENCE [LARGE SCALE GENOMIC DNA]</scope>
    <source>
        <strain evidence="2">NBRC 102515 / DSM 9628</strain>
    </source>
</reference>
<accession>W0V543</accession>
<dbReference type="STRING" id="1349767.GJA_2105"/>
<dbReference type="Proteomes" id="UP000027604">
    <property type="component" value="Chromosome I"/>
</dbReference>
<dbReference type="HOGENOM" id="CLU_041122_0_0_4"/>
<protein>
    <submittedName>
        <fullName evidence="1">Uncharacterized protein</fullName>
    </submittedName>
</protein>
<gene>
    <name evidence="1" type="ORF">GJA_2105</name>
</gene>
<proteinExistence type="predicted"/>
<evidence type="ECO:0000313" key="2">
    <source>
        <dbReference type="Proteomes" id="UP000027604"/>
    </source>
</evidence>
<name>W0V543_9BURK</name>